<sequence length="161" mass="18315">MDFVLGLPRTQCGHDSIFVVVDRFSKMDTRFLSHFWRSLWRSANTKLNFSSAYHPQTDGQTEVVNRSLGNLLRCVVGDNIKSWDSKLSQAEFAHSLALNRSTRFCPFQVIYGLVPRGPVDLLNLPARTHLDGRAIDFMESLQQVHKATHAHLLESNAKYKA</sequence>
<name>A0ABR0TZW0_REHGL</name>
<dbReference type="EMBL" id="JABTTQ020003506">
    <property type="protein sequence ID" value="KAK6115420.1"/>
    <property type="molecule type" value="Genomic_DNA"/>
</dbReference>
<evidence type="ECO:0000313" key="2">
    <source>
        <dbReference type="Proteomes" id="UP001318860"/>
    </source>
</evidence>
<dbReference type="InterPro" id="IPR012337">
    <property type="entry name" value="RNaseH-like_sf"/>
</dbReference>
<evidence type="ECO:0008006" key="3">
    <source>
        <dbReference type="Google" id="ProtNLM"/>
    </source>
</evidence>
<dbReference type="PANTHER" id="PTHR35046:SF18">
    <property type="entry name" value="RNA-DIRECTED DNA POLYMERASE"/>
    <property type="match status" value="1"/>
</dbReference>
<organism evidence="1 2">
    <name type="scientific">Rehmannia glutinosa</name>
    <name type="common">Chinese foxglove</name>
    <dbReference type="NCBI Taxonomy" id="99300"/>
    <lineage>
        <taxon>Eukaryota</taxon>
        <taxon>Viridiplantae</taxon>
        <taxon>Streptophyta</taxon>
        <taxon>Embryophyta</taxon>
        <taxon>Tracheophyta</taxon>
        <taxon>Spermatophyta</taxon>
        <taxon>Magnoliopsida</taxon>
        <taxon>eudicotyledons</taxon>
        <taxon>Gunneridae</taxon>
        <taxon>Pentapetalae</taxon>
        <taxon>asterids</taxon>
        <taxon>lamiids</taxon>
        <taxon>Lamiales</taxon>
        <taxon>Orobanchaceae</taxon>
        <taxon>Rehmannieae</taxon>
        <taxon>Rehmannia</taxon>
    </lineage>
</organism>
<keyword evidence="2" id="KW-1185">Reference proteome</keyword>
<reference evidence="1 2" key="1">
    <citation type="journal article" date="2021" name="Comput. Struct. Biotechnol. J.">
        <title>De novo genome assembly of the potent medicinal plant Rehmannia glutinosa using nanopore technology.</title>
        <authorList>
            <person name="Ma L."/>
            <person name="Dong C."/>
            <person name="Song C."/>
            <person name="Wang X."/>
            <person name="Zheng X."/>
            <person name="Niu Y."/>
            <person name="Chen S."/>
            <person name="Feng W."/>
        </authorList>
    </citation>
    <scope>NUCLEOTIDE SEQUENCE [LARGE SCALE GENOMIC DNA]</scope>
    <source>
        <strain evidence="1">DH-2019</strain>
    </source>
</reference>
<dbReference type="PANTHER" id="PTHR35046">
    <property type="entry name" value="ZINC KNUCKLE (CCHC-TYPE) FAMILY PROTEIN"/>
    <property type="match status" value="1"/>
</dbReference>
<comment type="caution">
    <text evidence="1">The sequence shown here is derived from an EMBL/GenBank/DDBJ whole genome shotgun (WGS) entry which is preliminary data.</text>
</comment>
<gene>
    <name evidence="1" type="ORF">DH2020_007689</name>
</gene>
<dbReference type="InterPro" id="IPR036397">
    <property type="entry name" value="RNaseH_sf"/>
</dbReference>
<dbReference type="SUPFAM" id="SSF53098">
    <property type="entry name" value="Ribonuclease H-like"/>
    <property type="match status" value="1"/>
</dbReference>
<proteinExistence type="predicted"/>
<protein>
    <recommendedName>
        <fullName evidence="3">Integrase catalytic domain-containing protein</fullName>
    </recommendedName>
</protein>
<dbReference type="Gene3D" id="3.30.420.10">
    <property type="entry name" value="Ribonuclease H-like superfamily/Ribonuclease H"/>
    <property type="match status" value="1"/>
</dbReference>
<accession>A0ABR0TZW0</accession>
<evidence type="ECO:0000313" key="1">
    <source>
        <dbReference type="EMBL" id="KAK6115420.1"/>
    </source>
</evidence>
<dbReference type="Proteomes" id="UP001318860">
    <property type="component" value="Unassembled WGS sequence"/>
</dbReference>